<evidence type="ECO:0000256" key="3">
    <source>
        <dbReference type="ARBA" id="ARBA00022692"/>
    </source>
</evidence>
<evidence type="ECO:0000313" key="10">
    <source>
        <dbReference type="EMBL" id="KRX10530.1"/>
    </source>
</evidence>
<feature type="signal peptide" evidence="8">
    <location>
        <begin position="1"/>
        <end position="18"/>
    </location>
</feature>
<feature type="domain" description="GOLD" evidence="9">
    <location>
        <begin position="18"/>
        <end position="190"/>
    </location>
</feature>
<protein>
    <recommendedName>
        <fullName evidence="9">GOLD domain-containing protein</fullName>
    </recommendedName>
</protein>
<keyword evidence="3 7" id="KW-0812">Transmembrane</keyword>
<evidence type="ECO:0000256" key="4">
    <source>
        <dbReference type="ARBA" id="ARBA00022729"/>
    </source>
</evidence>
<feature type="transmembrane region" description="Helical" evidence="7">
    <location>
        <begin position="168"/>
        <end position="189"/>
    </location>
</feature>
<keyword evidence="6 7" id="KW-0472">Membrane</keyword>
<accession>A0A0V0R7S7</accession>
<dbReference type="Proteomes" id="UP000054937">
    <property type="component" value="Unassembled WGS sequence"/>
</dbReference>
<comment type="similarity">
    <text evidence="2">Belongs to the EMP24/GP25L family.</text>
</comment>
<evidence type="ECO:0000256" key="7">
    <source>
        <dbReference type="SAM" id="Phobius"/>
    </source>
</evidence>
<keyword evidence="5 7" id="KW-1133">Transmembrane helix</keyword>
<evidence type="ECO:0000256" key="2">
    <source>
        <dbReference type="ARBA" id="ARBA00007104"/>
    </source>
</evidence>
<evidence type="ECO:0000256" key="1">
    <source>
        <dbReference type="ARBA" id="ARBA00004479"/>
    </source>
</evidence>
<dbReference type="InterPro" id="IPR009038">
    <property type="entry name" value="GOLD_dom"/>
</dbReference>
<keyword evidence="11" id="KW-1185">Reference proteome</keyword>
<dbReference type="AlphaFoldDB" id="A0A0V0R7S7"/>
<organism evidence="10 11">
    <name type="scientific">Pseudocohnilembus persalinus</name>
    <name type="common">Ciliate</name>
    <dbReference type="NCBI Taxonomy" id="266149"/>
    <lineage>
        <taxon>Eukaryota</taxon>
        <taxon>Sar</taxon>
        <taxon>Alveolata</taxon>
        <taxon>Ciliophora</taxon>
        <taxon>Intramacronucleata</taxon>
        <taxon>Oligohymenophorea</taxon>
        <taxon>Scuticociliatia</taxon>
        <taxon>Philasterida</taxon>
        <taxon>Pseudocohnilembidae</taxon>
        <taxon>Pseudocohnilembus</taxon>
    </lineage>
</organism>
<evidence type="ECO:0000256" key="5">
    <source>
        <dbReference type="ARBA" id="ARBA00022989"/>
    </source>
</evidence>
<dbReference type="EMBL" id="LDAU01000026">
    <property type="protein sequence ID" value="KRX10530.1"/>
    <property type="molecule type" value="Genomic_DNA"/>
</dbReference>
<feature type="chain" id="PRO_5006867701" description="GOLD domain-containing protein" evidence="8">
    <location>
        <begin position="19"/>
        <end position="199"/>
    </location>
</feature>
<evidence type="ECO:0000256" key="8">
    <source>
        <dbReference type="SAM" id="SignalP"/>
    </source>
</evidence>
<comment type="caution">
    <text evidence="10">The sequence shown here is derived from an EMBL/GenBank/DDBJ whole genome shotgun (WGS) entry which is preliminary data.</text>
</comment>
<evidence type="ECO:0000313" key="11">
    <source>
        <dbReference type="Proteomes" id="UP000054937"/>
    </source>
</evidence>
<sequence>MKLKLIILAAILIATSQALYLNLESKERYCFKVPLKNKESININYVVSGKKQENIEMTIWKDMELKGQPEFKVSKQQEYVHKHTGDGSPIKVCFQATDNKKKVLSFFFTTKELQFVSQDNINTLLHETEDAFKDIDIIYKNQRHQSIRERTHRRILDQTDNRVRWCSIIKIFTIIAICAVQILIIQGFFKGDTQKYTGV</sequence>
<keyword evidence="4 8" id="KW-0732">Signal</keyword>
<dbReference type="SMART" id="SM01190">
    <property type="entry name" value="EMP24_GP25L"/>
    <property type="match status" value="1"/>
</dbReference>
<proteinExistence type="inferred from homology"/>
<dbReference type="OMA" id="AQIYIVY"/>
<name>A0A0V0R7S7_PSEPJ</name>
<evidence type="ECO:0000256" key="6">
    <source>
        <dbReference type="ARBA" id="ARBA00023136"/>
    </source>
</evidence>
<dbReference type="Pfam" id="PF01105">
    <property type="entry name" value="EMP24_GP25L"/>
    <property type="match status" value="1"/>
</dbReference>
<dbReference type="PANTHER" id="PTHR22811">
    <property type="entry name" value="TRANSMEMBRANE EMP24 DOMAIN-CONTAINING PROTEIN"/>
    <property type="match status" value="1"/>
</dbReference>
<dbReference type="GO" id="GO:0016020">
    <property type="term" value="C:membrane"/>
    <property type="evidence" value="ECO:0007669"/>
    <property type="project" value="UniProtKB-SubCell"/>
</dbReference>
<evidence type="ECO:0000259" key="9">
    <source>
        <dbReference type="SMART" id="SM01190"/>
    </source>
</evidence>
<reference evidence="10 11" key="1">
    <citation type="journal article" date="2015" name="Sci. Rep.">
        <title>Genome of the facultative scuticociliatosis pathogen Pseudocohnilembus persalinus provides insight into its virulence through horizontal gene transfer.</title>
        <authorList>
            <person name="Xiong J."/>
            <person name="Wang G."/>
            <person name="Cheng J."/>
            <person name="Tian M."/>
            <person name="Pan X."/>
            <person name="Warren A."/>
            <person name="Jiang C."/>
            <person name="Yuan D."/>
            <person name="Miao W."/>
        </authorList>
    </citation>
    <scope>NUCLEOTIDE SEQUENCE [LARGE SCALE GENOMIC DNA]</scope>
    <source>
        <strain evidence="10">36N120E</strain>
    </source>
</reference>
<comment type="subcellular location">
    <subcellularLocation>
        <location evidence="1">Membrane</location>
        <topology evidence="1">Single-pass type I membrane protein</topology>
    </subcellularLocation>
</comment>
<dbReference type="InParanoid" id="A0A0V0R7S7"/>
<gene>
    <name evidence="10" type="ORF">PPERSA_01542</name>
</gene>
<dbReference type="OrthoDB" id="1929172at2759"/>
<dbReference type="InterPro" id="IPR015720">
    <property type="entry name" value="Emp24-like"/>
</dbReference>